<dbReference type="InterPro" id="IPR018669">
    <property type="entry name" value="Toxin_HigB"/>
</dbReference>
<protein>
    <submittedName>
        <fullName evidence="1">Type II toxin-antitoxin system HigB family toxin</fullName>
    </submittedName>
</protein>
<reference evidence="1 2" key="1">
    <citation type="submission" date="2019-03" db="EMBL/GenBank/DDBJ databases">
        <authorList>
            <person name="Kim M.K.M."/>
        </authorList>
    </citation>
    <scope>NUCLEOTIDE SEQUENCE [LARGE SCALE GENOMIC DNA]</scope>
    <source>
        <strain evidence="1 2">17J68-15</strain>
    </source>
</reference>
<dbReference type="GO" id="GO:0003723">
    <property type="term" value="F:RNA binding"/>
    <property type="evidence" value="ECO:0007669"/>
    <property type="project" value="InterPro"/>
</dbReference>
<dbReference type="Pfam" id="PF09907">
    <property type="entry name" value="HigB_toxin"/>
    <property type="match status" value="1"/>
</dbReference>
<name>A0A4R4DVR8_9BACT</name>
<accession>A0A4R4DVR8</accession>
<proteinExistence type="predicted"/>
<evidence type="ECO:0000313" key="2">
    <source>
        <dbReference type="Proteomes" id="UP000295164"/>
    </source>
</evidence>
<dbReference type="GO" id="GO:0004519">
    <property type="term" value="F:endonuclease activity"/>
    <property type="evidence" value="ECO:0007669"/>
    <property type="project" value="InterPro"/>
</dbReference>
<dbReference type="OrthoDB" id="9799912at2"/>
<keyword evidence="2" id="KW-1185">Reference proteome</keyword>
<dbReference type="Proteomes" id="UP000295164">
    <property type="component" value="Unassembled WGS sequence"/>
</dbReference>
<evidence type="ECO:0000313" key="1">
    <source>
        <dbReference type="EMBL" id="TCZ67746.1"/>
    </source>
</evidence>
<comment type="caution">
    <text evidence="1">The sequence shown here is derived from an EMBL/GenBank/DDBJ whole genome shotgun (WGS) entry which is preliminary data.</text>
</comment>
<dbReference type="EMBL" id="SKFH01000033">
    <property type="protein sequence ID" value="TCZ67746.1"/>
    <property type="molecule type" value="Genomic_DNA"/>
</dbReference>
<organism evidence="1 2">
    <name type="scientific">Flaviaesturariibacter aridisoli</name>
    <dbReference type="NCBI Taxonomy" id="2545761"/>
    <lineage>
        <taxon>Bacteria</taxon>
        <taxon>Pseudomonadati</taxon>
        <taxon>Bacteroidota</taxon>
        <taxon>Chitinophagia</taxon>
        <taxon>Chitinophagales</taxon>
        <taxon>Chitinophagaceae</taxon>
        <taxon>Flaviaestuariibacter</taxon>
    </lineage>
</organism>
<sequence>MRVIAKKTLRDFWAKYPDCEQQLKAWYQEADVAAWKGPKDIKRDYPSASILADNRVVFNIKGNHYRLIVKINYPYQMVWIRFVGTHSQYDRIDAATI</sequence>
<dbReference type="GO" id="GO:0110001">
    <property type="term" value="C:toxin-antitoxin complex"/>
    <property type="evidence" value="ECO:0007669"/>
    <property type="project" value="InterPro"/>
</dbReference>
<gene>
    <name evidence="1" type="ORF">E0486_15205</name>
</gene>
<dbReference type="AlphaFoldDB" id="A0A4R4DVR8"/>